<keyword evidence="2" id="KW-1185">Reference proteome</keyword>
<dbReference type="AlphaFoldDB" id="A0A3S0HNM8"/>
<evidence type="ECO:0000313" key="1">
    <source>
        <dbReference type="EMBL" id="RTQ95865.1"/>
    </source>
</evidence>
<proteinExistence type="predicted"/>
<dbReference type="EMBL" id="RXNR01000004">
    <property type="protein sequence ID" value="RTQ95865.1"/>
    <property type="molecule type" value="Genomic_DNA"/>
</dbReference>
<protein>
    <recommendedName>
        <fullName evidence="3">UspA domain-containing protein</fullName>
    </recommendedName>
</protein>
<accession>A0A3S0HNM8</accession>
<organism evidence="1 2">
    <name type="scientific">Lysinibacillus telephonicus</name>
    <dbReference type="NCBI Taxonomy" id="1714840"/>
    <lineage>
        <taxon>Bacteria</taxon>
        <taxon>Bacillati</taxon>
        <taxon>Bacillota</taxon>
        <taxon>Bacilli</taxon>
        <taxon>Bacillales</taxon>
        <taxon>Bacillaceae</taxon>
        <taxon>Lysinibacillus</taxon>
    </lineage>
</organism>
<reference evidence="1 2" key="1">
    <citation type="submission" date="2018-12" db="EMBL/GenBank/DDBJ databases">
        <authorList>
            <person name="Yu L."/>
        </authorList>
    </citation>
    <scope>NUCLEOTIDE SEQUENCE [LARGE SCALE GENOMIC DNA]</scope>
    <source>
        <strain evidence="1 2">S5H2222</strain>
    </source>
</reference>
<dbReference type="Proteomes" id="UP000276349">
    <property type="component" value="Unassembled WGS sequence"/>
</dbReference>
<evidence type="ECO:0008006" key="3">
    <source>
        <dbReference type="Google" id="ProtNLM"/>
    </source>
</evidence>
<name>A0A3S0HNM8_9BACI</name>
<sequence>MIGSVAEGIIQHAKYDVLIVR</sequence>
<gene>
    <name evidence="1" type="ORF">EKG35_02080</name>
</gene>
<evidence type="ECO:0000313" key="2">
    <source>
        <dbReference type="Proteomes" id="UP000276349"/>
    </source>
</evidence>
<comment type="caution">
    <text evidence="1">The sequence shown here is derived from an EMBL/GenBank/DDBJ whole genome shotgun (WGS) entry which is preliminary data.</text>
</comment>